<keyword evidence="5" id="KW-0472">Membrane</keyword>
<dbReference type="AlphaFoldDB" id="A0A261VNL0"/>
<dbReference type="GO" id="GO:0009247">
    <property type="term" value="P:glycolipid biosynthetic process"/>
    <property type="evidence" value="ECO:0007669"/>
    <property type="project" value="UniProtKB-ARBA"/>
</dbReference>
<accession>A0A261VNL0</accession>
<evidence type="ECO:0000256" key="1">
    <source>
        <dbReference type="ARBA" id="ARBA00004533"/>
    </source>
</evidence>
<keyword evidence="8" id="KW-1185">Reference proteome</keyword>
<dbReference type="Pfam" id="PF03279">
    <property type="entry name" value="Lip_A_acyltrans"/>
    <property type="match status" value="1"/>
</dbReference>
<evidence type="ECO:0000313" key="7">
    <source>
        <dbReference type="EMBL" id="OZI75714.1"/>
    </source>
</evidence>
<name>A0A261VNL0_9BORD</name>
<keyword evidence="3" id="KW-0997">Cell inner membrane</keyword>
<dbReference type="GO" id="GO:0016746">
    <property type="term" value="F:acyltransferase activity"/>
    <property type="evidence" value="ECO:0007669"/>
    <property type="project" value="UniProtKB-KW"/>
</dbReference>
<evidence type="ECO:0000256" key="5">
    <source>
        <dbReference type="ARBA" id="ARBA00023136"/>
    </source>
</evidence>
<dbReference type="RefSeq" id="WP_094806701.1">
    <property type="nucleotide sequence ID" value="NZ_NEVT01000006.1"/>
</dbReference>
<keyword evidence="4" id="KW-0808">Transferase</keyword>
<evidence type="ECO:0000256" key="4">
    <source>
        <dbReference type="ARBA" id="ARBA00022679"/>
    </source>
</evidence>
<comment type="caution">
    <text evidence="7">The sequence shown here is derived from an EMBL/GenBank/DDBJ whole genome shotgun (WGS) entry which is preliminary data.</text>
</comment>
<gene>
    <name evidence="7" type="ORF">CAL24_10840</name>
</gene>
<organism evidence="7 8">
    <name type="scientific">Bordetella genomosp. 2</name>
    <dbReference type="NCBI Taxonomy" id="1983456"/>
    <lineage>
        <taxon>Bacteria</taxon>
        <taxon>Pseudomonadati</taxon>
        <taxon>Pseudomonadota</taxon>
        <taxon>Betaproteobacteria</taxon>
        <taxon>Burkholderiales</taxon>
        <taxon>Alcaligenaceae</taxon>
        <taxon>Bordetella</taxon>
    </lineage>
</organism>
<evidence type="ECO:0000256" key="6">
    <source>
        <dbReference type="ARBA" id="ARBA00023315"/>
    </source>
</evidence>
<proteinExistence type="predicted"/>
<reference evidence="8" key="1">
    <citation type="submission" date="2017-05" db="EMBL/GenBank/DDBJ databases">
        <title>Complete and WGS of Bordetella genogroups.</title>
        <authorList>
            <person name="Spilker T."/>
            <person name="Lipuma J."/>
        </authorList>
    </citation>
    <scope>NUCLEOTIDE SEQUENCE [LARGE SCALE GENOMIC DNA]</scope>
    <source>
        <strain evidence="8">AU8256</strain>
    </source>
</reference>
<dbReference type="EMBL" id="NEVT01000006">
    <property type="protein sequence ID" value="OZI75714.1"/>
    <property type="molecule type" value="Genomic_DNA"/>
</dbReference>
<dbReference type="GO" id="GO:0005886">
    <property type="term" value="C:plasma membrane"/>
    <property type="evidence" value="ECO:0007669"/>
    <property type="project" value="UniProtKB-SubCell"/>
</dbReference>
<evidence type="ECO:0000256" key="3">
    <source>
        <dbReference type="ARBA" id="ARBA00022519"/>
    </source>
</evidence>
<keyword evidence="2" id="KW-1003">Cell membrane</keyword>
<dbReference type="Proteomes" id="UP000215633">
    <property type="component" value="Unassembled WGS sequence"/>
</dbReference>
<keyword evidence="6" id="KW-0012">Acyltransferase</keyword>
<evidence type="ECO:0000256" key="2">
    <source>
        <dbReference type="ARBA" id="ARBA00022475"/>
    </source>
</evidence>
<dbReference type="InterPro" id="IPR004960">
    <property type="entry name" value="LipA_acyltrans"/>
</dbReference>
<comment type="subcellular location">
    <subcellularLocation>
        <location evidence="1">Cell inner membrane</location>
    </subcellularLocation>
</comment>
<dbReference type="PANTHER" id="PTHR30606">
    <property type="entry name" value="LIPID A BIOSYNTHESIS LAUROYL ACYLTRANSFERASE"/>
    <property type="match status" value="1"/>
</dbReference>
<sequence>MARRQRNVPRVKPPAAVAADAPALLPDWRDAGSLRRWRKYWLEEPLAGAGEFGAYYLFRSLPVGMCSSFGALRGRYLGQARKNAEAQARQALALVAPNLAGAEIDQLLQRLHRNAGRALLETLVMDRIWDGGRVTALPAERLRQLQTEPTSRIFVSVHTGNLGDLLGMCLMRIIRSPGMTISRRLPNRFRQRLSEKLRGKHGAAVLEPGLKAARQLVEHLRKPGGSVLIHLDEARGRQVYFPTFGRELPYGSNLSLAIRLSAATGAPLVPVYLRRSKGARFELHILEDRPIPSAGDDAGQLRLARELDDLFSGIIRTQLDDWQQLYFLRPEAGSPAPLPP</sequence>
<evidence type="ECO:0000313" key="8">
    <source>
        <dbReference type="Proteomes" id="UP000215633"/>
    </source>
</evidence>
<evidence type="ECO:0008006" key="9">
    <source>
        <dbReference type="Google" id="ProtNLM"/>
    </source>
</evidence>
<dbReference type="PANTHER" id="PTHR30606:SF10">
    <property type="entry name" value="PHOSPHATIDYLINOSITOL MANNOSIDE ACYLTRANSFERASE"/>
    <property type="match status" value="1"/>
</dbReference>
<protein>
    <recommendedName>
        <fullName evidence="9">Lipid A biosynthesis lauroyl acyltransferase</fullName>
    </recommendedName>
</protein>